<proteinExistence type="predicted"/>
<feature type="compositionally biased region" description="Pro residues" evidence="1">
    <location>
        <begin position="70"/>
        <end position="80"/>
    </location>
</feature>
<keyword evidence="3" id="KW-1185">Reference proteome</keyword>
<comment type="caution">
    <text evidence="2">The sequence shown here is derived from an EMBL/GenBank/DDBJ whole genome shotgun (WGS) entry which is preliminary data.</text>
</comment>
<organism evidence="2 3">
    <name type="scientific">Cercophora newfieldiana</name>
    <dbReference type="NCBI Taxonomy" id="92897"/>
    <lineage>
        <taxon>Eukaryota</taxon>
        <taxon>Fungi</taxon>
        <taxon>Dikarya</taxon>
        <taxon>Ascomycota</taxon>
        <taxon>Pezizomycotina</taxon>
        <taxon>Sordariomycetes</taxon>
        <taxon>Sordariomycetidae</taxon>
        <taxon>Sordariales</taxon>
        <taxon>Lasiosphaeriaceae</taxon>
        <taxon>Cercophora</taxon>
    </lineage>
</organism>
<feature type="region of interest" description="Disordered" evidence="1">
    <location>
        <begin position="51"/>
        <end position="87"/>
    </location>
</feature>
<feature type="region of interest" description="Disordered" evidence="1">
    <location>
        <begin position="14"/>
        <end position="33"/>
    </location>
</feature>
<evidence type="ECO:0000256" key="1">
    <source>
        <dbReference type="SAM" id="MobiDB-lite"/>
    </source>
</evidence>
<dbReference type="Proteomes" id="UP001174936">
    <property type="component" value="Unassembled WGS sequence"/>
</dbReference>
<evidence type="ECO:0000313" key="3">
    <source>
        <dbReference type="Proteomes" id="UP001174936"/>
    </source>
</evidence>
<accession>A0AA40CQD5</accession>
<gene>
    <name evidence="2" type="ORF">B0T16DRAFT_511291</name>
</gene>
<evidence type="ECO:0000313" key="2">
    <source>
        <dbReference type="EMBL" id="KAK0646807.1"/>
    </source>
</evidence>
<dbReference type="AlphaFoldDB" id="A0AA40CQD5"/>
<dbReference type="EMBL" id="JAULSV010000004">
    <property type="protein sequence ID" value="KAK0646807.1"/>
    <property type="molecule type" value="Genomic_DNA"/>
</dbReference>
<protein>
    <submittedName>
        <fullName evidence="2">Uncharacterized protein</fullName>
    </submittedName>
</protein>
<sequence length="314" mass="34262">MMSSLPCQIHHFALSQPLSNNPPPPIPNLNTHHAHQNLHPRTQLHLPPQHLHLPRLHHPRPLRPNQTPQQPTPLLPPPPNTTTHLDLDTQLSTSTSTTLQGSIFAKFLEVAEARLGGGISRTLLDAYTIDRLETVYFTTHPTDEDAAQRVKEPKVSAVVNSGIFGKKDVYMITGLKVARGLKVETGRAKGWNANAGVGVPLAAAAGLEVGLEVERAREKSVESAYSAAQDVVFAYQLHVVKHKGFRGKYVNVGVYKPEGAVLDDDEEGVAGRDMVQVAVAGEDEVWGFDEEMPVTVIPAKDGEDDCVCIVFDEE</sequence>
<name>A0AA40CQD5_9PEZI</name>
<feature type="compositionally biased region" description="Basic residues" evidence="1">
    <location>
        <begin position="52"/>
        <end position="61"/>
    </location>
</feature>
<reference evidence="2" key="1">
    <citation type="submission" date="2023-06" db="EMBL/GenBank/DDBJ databases">
        <title>Genome-scale phylogeny and comparative genomics of the fungal order Sordariales.</title>
        <authorList>
            <consortium name="Lawrence Berkeley National Laboratory"/>
            <person name="Hensen N."/>
            <person name="Bonometti L."/>
            <person name="Westerberg I."/>
            <person name="Brannstrom I.O."/>
            <person name="Guillou S."/>
            <person name="Cros-Aarteil S."/>
            <person name="Calhoun S."/>
            <person name="Haridas S."/>
            <person name="Kuo A."/>
            <person name="Mondo S."/>
            <person name="Pangilinan J."/>
            <person name="Riley R."/>
            <person name="Labutti K."/>
            <person name="Andreopoulos B."/>
            <person name="Lipzen A."/>
            <person name="Chen C."/>
            <person name="Yanf M."/>
            <person name="Daum C."/>
            <person name="Ng V."/>
            <person name="Clum A."/>
            <person name="Steindorff A."/>
            <person name="Ohm R."/>
            <person name="Martin F."/>
            <person name="Silar P."/>
            <person name="Natvig D."/>
            <person name="Lalanne C."/>
            <person name="Gautier V."/>
            <person name="Ament-Velasquez S.L."/>
            <person name="Kruys A."/>
            <person name="Hutchinson M.I."/>
            <person name="Powell A.J."/>
            <person name="Barry K."/>
            <person name="Miller A.N."/>
            <person name="Grigoriev I.V."/>
            <person name="Debuchy R."/>
            <person name="Gladieux P."/>
            <person name="Thoren M.H."/>
            <person name="Johannesson H."/>
        </authorList>
    </citation>
    <scope>NUCLEOTIDE SEQUENCE</scope>
    <source>
        <strain evidence="2">SMH2532-1</strain>
    </source>
</reference>